<reference evidence="1 2" key="1">
    <citation type="submission" date="2015-01" db="EMBL/GenBank/DDBJ databases">
        <authorList>
            <person name="Xiang T."/>
            <person name="Song Y."/>
            <person name="Huang L."/>
            <person name="Wang B."/>
            <person name="Wu P."/>
        </authorList>
    </citation>
    <scope>NUCLEOTIDE SEQUENCE [LARGE SCALE GENOMIC DNA]</scope>
    <source>
        <strain evidence="1 2">Cc12</strain>
    </source>
</reference>
<evidence type="ECO:0000313" key="1">
    <source>
        <dbReference type="EMBL" id="CEN41174.1"/>
    </source>
</evidence>
<proteinExistence type="predicted"/>
<dbReference type="Pfam" id="PF13200">
    <property type="entry name" value="DUF4015"/>
    <property type="match status" value="1"/>
</dbReference>
<gene>
    <name evidence="1" type="ORF">CCAN12_800094</name>
</gene>
<evidence type="ECO:0000313" key="2">
    <source>
        <dbReference type="Proteomes" id="UP000044026"/>
    </source>
</evidence>
<dbReference type="Proteomes" id="UP000044026">
    <property type="component" value="Unassembled WGS sequence"/>
</dbReference>
<dbReference type="PROSITE" id="PS51257">
    <property type="entry name" value="PROKAR_LIPOPROTEIN"/>
    <property type="match status" value="1"/>
</dbReference>
<dbReference type="InterPro" id="IPR052177">
    <property type="entry name" value="Divisome_Glycosyl_Hydrolase"/>
</dbReference>
<dbReference type="RefSeq" id="WP_042002082.1">
    <property type="nucleotide sequence ID" value="NZ_CP022382.1"/>
</dbReference>
<dbReference type="Gene3D" id="3.20.20.80">
    <property type="entry name" value="Glycosidases"/>
    <property type="match status" value="1"/>
</dbReference>
<dbReference type="EMBL" id="CDOE01000079">
    <property type="protein sequence ID" value="CEN41174.1"/>
    <property type="molecule type" value="Genomic_DNA"/>
</dbReference>
<organism evidence="1 2">
    <name type="scientific">Capnocytophaga canimorsus</name>
    <dbReference type="NCBI Taxonomy" id="28188"/>
    <lineage>
        <taxon>Bacteria</taxon>
        <taxon>Pseudomonadati</taxon>
        <taxon>Bacteroidota</taxon>
        <taxon>Flavobacteriia</taxon>
        <taxon>Flavobacteriales</taxon>
        <taxon>Flavobacteriaceae</taxon>
        <taxon>Capnocytophaga</taxon>
    </lineage>
</organism>
<sequence>MKYLKFIIPLMALLFGCKNEQKNVADNKVAIENEKAFIFSTWITYDAKRTDESYHQEFEKYRSHGITEVLVNTSADPEGLKRLVAIAKAKDIKLHAWIMTVNRPDDQEALKHPQWYMVSREGKSCYDNRPYVDYYQWLCPTQKESREHILKLVERLAAVEGIVSVHLDYIRFPDIYLPIGLLPNYNLVQEEELPQFDFCYCDACVSEFESVHHKNPREFKNPAIDMEWKQFRYNKIKQLVDDATAIVHKKGKMITAAVFPYPEMAGQMVRQRWDKWNVDRVYPMIYHNFYNEETDWVGFATCQGIEDLKGKHTQLHTGIYVPPINATDLEKAIKFAKENGASGVSFYDGPDITPEQLEVIKKLSSNPK</sequence>
<dbReference type="SUPFAM" id="SSF51445">
    <property type="entry name" value="(Trans)glycosidases"/>
    <property type="match status" value="1"/>
</dbReference>
<dbReference type="PANTHER" id="PTHR43405:SF1">
    <property type="entry name" value="GLYCOSYL HYDROLASE DIGH"/>
    <property type="match status" value="1"/>
</dbReference>
<protein>
    <submittedName>
        <fullName evidence="1">Uncharacterized protein</fullName>
    </submittedName>
</protein>
<dbReference type="InterPro" id="IPR025275">
    <property type="entry name" value="DUF4015"/>
</dbReference>
<dbReference type="GeneID" id="69580279"/>
<dbReference type="InterPro" id="IPR017853">
    <property type="entry name" value="GH"/>
</dbReference>
<name>A0A0B7HRC8_9FLAO</name>
<accession>A0A0B7HRC8</accession>
<dbReference type="AlphaFoldDB" id="A0A0B7HRC8"/>
<dbReference type="PANTHER" id="PTHR43405">
    <property type="entry name" value="GLYCOSYL HYDROLASE DIGH"/>
    <property type="match status" value="1"/>
</dbReference>